<proteinExistence type="predicted"/>
<dbReference type="Gene3D" id="1.10.579.10">
    <property type="entry name" value="DNA Cyclobutane Dipyrimidine Photolyase, subunit A, domain 3"/>
    <property type="match status" value="1"/>
</dbReference>
<organism evidence="3 4">
    <name type="scientific">Tetrabaena socialis</name>
    <dbReference type="NCBI Taxonomy" id="47790"/>
    <lineage>
        <taxon>Eukaryota</taxon>
        <taxon>Viridiplantae</taxon>
        <taxon>Chlorophyta</taxon>
        <taxon>core chlorophytes</taxon>
        <taxon>Chlorophyceae</taxon>
        <taxon>CS clade</taxon>
        <taxon>Chlamydomonadales</taxon>
        <taxon>Tetrabaenaceae</taxon>
        <taxon>Tetrabaena</taxon>
    </lineage>
</organism>
<feature type="region of interest" description="Disordered" evidence="1">
    <location>
        <begin position="67"/>
        <end position="127"/>
    </location>
</feature>
<dbReference type="EMBL" id="PGGS01000050">
    <property type="protein sequence ID" value="PNH10639.1"/>
    <property type="molecule type" value="Genomic_DNA"/>
</dbReference>
<dbReference type="InterPro" id="IPR005101">
    <property type="entry name" value="Cryptochr/Photolyase_FAD-bd"/>
</dbReference>
<protein>
    <submittedName>
        <fullName evidence="3">Cryptochrome DASH</fullName>
    </submittedName>
</protein>
<evidence type="ECO:0000259" key="2">
    <source>
        <dbReference type="Pfam" id="PF03441"/>
    </source>
</evidence>
<evidence type="ECO:0000313" key="3">
    <source>
        <dbReference type="EMBL" id="PNH10639.1"/>
    </source>
</evidence>
<dbReference type="SUPFAM" id="SSF48173">
    <property type="entry name" value="Cryptochrome/photolyase FAD-binding domain"/>
    <property type="match status" value="1"/>
</dbReference>
<evidence type="ECO:0000256" key="1">
    <source>
        <dbReference type="SAM" id="MobiDB-lite"/>
    </source>
</evidence>
<accession>A0A2J8ADP9</accession>
<feature type="compositionally biased region" description="Basic residues" evidence="1">
    <location>
        <begin position="116"/>
        <end position="127"/>
    </location>
</feature>
<keyword evidence="4" id="KW-1185">Reference proteome</keyword>
<feature type="domain" description="Cryptochrome/DNA photolyase FAD-binding" evidence="2">
    <location>
        <begin position="23"/>
        <end position="81"/>
    </location>
</feature>
<dbReference type="InterPro" id="IPR036134">
    <property type="entry name" value="Crypto/Photolyase_FAD-like_sf"/>
</dbReference>
<name>A0A2J8ADP9_9CHLO</name>
<gene>
    <name evidence="3" type="ORF">TSOC_002583</name>
</gene>
<dbReference type="Proteomes" id="UP000236333">
    <property type="component" value="Unassembled WGS sequence"/>
</dbReference>
<sequence length="127" mass="13523">MYQKQKQCLWTQLRETGACSRSESGIKYDEDARLAAAWLPELAALPPPLRHQPWLLSGAEAEAYGFEPGRSYPAPMVDPAGQTGQLPGEKGEGKGNGRGKGKGEGEGKAEVEGTGKAKRRTGRKGAA</sequence>
<evidence type="ECO:0000313" key="4">
    <source>
        <dbReference type="Proteomes" id="UP000236333"/>
    </source>
</evidence>
<dbReference type="Pfam" id="PF03441">
    <property type="entry name" value="FAD_binding_7"/>
    <property type="match status" value="1"/>
</dbReference>
<dbReference type="AlphaFoldDB" id="A0A2J8ADP9"/>
<reference evidence="3 4" key="1">
    <citation type="journal article" date="2017" name="Mol. Biol. Evol.">
        <title>The 4-celled Tetrabaena socialis nuclear genome reveals the essential components for genetic control of cell number at the origin of multicellularity in the volvocine lineage.</title>
        <authorList>
            <person name="Featherston J."/>
            <person name="Arakaki Y."/>
            <person name="Hanschen E.R."/>
            <person name="Ferris P.J."/>
            <person name="Michod R.E."/>
            <person name="Olson B.J.S.C."/>
            <person name="Nozaki H."/>
            <person name="Durand P.M."/>
        </authorList>
    </citation>
    <scope>NUCLEOTIDE SEQUENCE [LARGE SCALE GENOMIC DNA]</scope>
    <source>
        <strain evidence="3 4">NIES-571</strain>
    </source>
</reference>
<feature type="compositionally biased region" description="Basic and acidic residues" evidence="1">
    <location>
        <begin position="89"/>
        <end position="115"/>
    </location>
</feature>
<comment type="caution">
    <text evidence="3">The sequence shown here is derived from an EMBL/GenBank/DDBJ whole genome shotgun (WGS) entry which is preliminary data.</text>
</comment>